<sequence length="156" mass="18484">MGNKTFGRWFSEGFKFFTLKETETFPENINSKHSKSFWFRDLRQFWDLETSRSLLTYSPSWVFHIYSMLSTPRKDYQLQSNMFCVYHPVIFVGRNSTQLTFSTVHVHPISVEDSFPKGIEEELIFMDFMYDAFQTDKHHKKVKNCEVEGTFGSSAK</sequence>
<name>A0A1J1HR22_9DIPT</name>
<dbReference type="EMBL" id="CVRI01000019">
    <property type="protein sequence ID" value="CRK90487.1"/>
    <property type="molecule type" value="Genomic_DNA"/>
</dbReference>
<proteinExistence type="predicted"/>
<keyword evidence="2" id="KW-1185">Reference proteome</keyword>
<accession>A0A1J1HR22</accession>
<protein>
    <submittedName>
        <fullName evidence="1">CLUMA_CG004199, isoform A</fullName>
    </submittedName>
</protein>
<evidence type="ECO:0000313" key="2">
    <source>
        <dbReference type="Proteomes" id="UP000183832"/>
    </source>
</evidence>
<dbReference type="AlphaFoldDB" id="A0A1J1HR22"/>
<dbReference type="Proteomes" id="UP000183832">
    <property type="component" value="Unassembled WGS sequence"/>
</dbReference>
<evidence type="ECO:0000313" key="1">
    <source>
        <dbReference type="EMBL" id="CRK90487.1"/>
    </source>
</evidence>
<organism evidence="1 2">
    <name type="scientific">Clunio marinus</name>
    <dbReference type="NCBI Taxonomy" id="568069"/>
    <lineage>
        <taxon>Eukaryota</taxon>
        <taxon>Metazoa</taxon>
        <taxon>Ecdysozoa</taxon>
        <taxon>Arthropoda</taxon>
        <taxon>Hexapoda</taxon>
        <taxon>Insecta</taxon>
        <taxon>Pterygota</taxon>
        <taxon>Neoptera</taxon>
        <taxon>Endopterygota</taxon>
        <taxon>Diptera</taxon>
        <taxon>Nematocera</taxon>
        <taxon>Chironomoidea</taxon>
        <taxon>Chironomidae</taxon>
        <taxon>Clunio</taxon>
    </lineage>
</organism>
<gene>
    <name evidence="1" type="ORF">CLUMA_CG004199</name>
</gene>
<reference evidence="1 2" key="1">
    <citation type="submission" date="2015-04" db="EMBL/GenBank/DDBJ databases">
        <authorList>
            <person name="Syromyatnikov M.Y."/>
            <person name="Popov V.N."/>
        </authorList>
    </citation>
    <scope>NUCLEOTIDE SEQUENCE [LARGE SCALE GENOMIC DNA]</scope>
</reference>